<dbReference type="AlphaFoldDB" id="X1KZL8"/>
<feature type="non-terminal residue" evidence="2">
    <location>
        <position position="1"/>
    </location>
</feature>
<protein>
    <recommendedName>
        <fullName evidence="1">Polymerase/histidinol phosphatase N-terminal domain-containing protein</fullName>
    </recommendedName>
</protein>
<feature type="domain" description="Polymerase/histidinol phosphatase N-terminal" evidence="1">
    <location>
        <begin position="1"/>
        <end position="62"/>
    </location>
</feature>
<gene>
    <name evidence="2" type="ORF">S06H3_23978</name>
</gene>
<dbReference type="Gene3D" id="3.20.20.140">
    <property type="entry name" value="Metal-dependent hydrolases"/>
    <property type="match status" value="1"/>
</dbReference>
<dbReference type="GO" id="GO:0004534">
    <property type="term" value="F:5'-3' RNA exonuclease activity"/>
    <property type="evidence" value="ECO:0007669"/>
    <property type="project" value="TreeGrafter"/>
</dbReference>
<dbReference type="PANTHER" id="PTHR42924">
    <property type="entry name" value="EXONUCLEASE"/>
    <property type="match status" value="1"/>
</dbReference>
<evidence type="ECO:0000313" key="2">
    <source>
        <dbReference type="EMBL" id="GAI12492.1"/>
    </source>
</evidence>
<dbReference type="InterPro" id="IPR003141">
    <property type="entry name" value="Pol/His_phosphatase_N"/>
</dbReference>
<proteinExistence type="predicted"/>
<reference evidence="2" key="1">
    <citation type="journal article" date="2014" name="Front. Microbiol.">
        <title>High frequency of phylogenetically diverse reductive dehalogenase-homologous genes in deep subseafloor sedimentary metagenomes.</title>
        <authorList>
            <person name="Kawai M."/>
            <person name="Futagami T."/>
            <person name="Toyoda A."/>
            <person name="Takaki Y."/>
            <person name="Nishi S."/>
            <person name="Hori S."/>
            <person name="Arai W."/>
            <person name="Tsubouchi T."/>
            <person name="Morono Y."/>
            <person name="Uchiyama I."/>
            <person name="Ito T."/>
            <person name="Fujiyama A."/>
            <person name="Inagaki F."/>
            <person name="Takami H."/>
        </authorList>
    </citation>
    <scope>NUCLEOTIDE SEQUENCE</scope>
    <source>
        <strain evidence="2">Expedition CK06-06</strain>
    </source>
</reference>
<dbReference type="Gene3D" id="1.10.150.650">
    <property type="match status" value="1"/>
</dbReference>
<evidence type="ECO:0000259" key="1">
    <source>
        <dbReference type="SMART" id="SM00481"/>
    </source>
</evidence>
<dbReference type="EMBL" id="BARV01013179">
    <property type="protein sequence ID" value="GAI12492.1"/>
    <property type="molecule type" value="Genomic_DNA"/>
</dbReference>
<dbReference type="InterPro" id="IPR052018">
    <property type="entry name" value="PHP_domain"/>
</dbReference>
<accession>X1KZL8</accession>
<dbReference type="SUPFAM" id="SSF89550">
    <property type="entry name" value="PHP domain-like"/>
    <property type="match status" value="1"/>
</dbReference>
<dbReference type="SMART" id="SM00481">
    <property type="entry name" value="POLIIIAc"/>
    <property type="match status" value="1"/>
</dbReference>
<comment type="caution">
    <text evidence="2">The sequence shown here is derived from an EMBL/GenBank/DDBJ whole genome shotgun (WGS) entry which is preliminary data.</text>
</comment>
<sequence length="165" mass="18106">HSTASDGKFSPAAIVRKSAERGLTFIALADHDTVDGIAPALAAAKAFPQLRVIPCAEISTDIPKSEVHVLGYFIDYTDQKLKATLERMRHSRRERAYGMVAKLGKLGINIEWQRVQEIAGSGSIGRPHIAQALLEKGYIASLKEAFTKYIGRDGPAYVKREKMTP</sequence>
<feature type="non-terminal residue" evidence="2">
    <location>
        <position position="165"/>
    </location>
</feature>
<name>X1KZL8_9ZZZZ</name>
<dbReference type="InterPro" id="IPR016195">
    <property type="entry name" value="Pol/histidinol_Pase-like"/>
</dbReference>
<dbReference type="PANTHER" id="PTHR42924:SF3">
    <property type="entry name" value="POLYMERASE_HISTIDINOL PHOSPHATASE N-TERMINAL DOMAIN-CONTAINING PROTEIN"/>
    <property type="match status" value="1"/>
</dbReference>
<organism evidence="2">
    <name type="scientific">marine sediment metagenome</name>
    <dbReference type="NCBI Taxonomy" id="412755"/>
    <lineage>
        <taxon>unclassified sequences</taxon>
        <taxon>metagenomes</taxon>
        <taxon>ecological metagenomes</taxon>
    </lineage>
</organism>
<dbReference type="GO" id="GO:0035312">
    <property type="term" value="F:5'-3' DNA exonuclease activity"/>
    <property type="evidence" value="ECO:0007669"/>
    <property type="project" value="TreeGrafter"/>
</dbReference>